<dbReference type="WBParaSite" id="PSAMB.scaffold4448size14552.g24326.t1">
    <property type="protein sequence ID" value="PSAMB.scaffold4448size14552.g24326.t1"/>
    <property type="gene ID" value="PSAMB.scaffold4448size14552.g24326"/>
</dbReference>
<dbReference type="Proteomes" id="UP000887566">
    <property type="component" value="Unplaced"/>
</dbReference>
<organism evidence="3 4">
    <name type="scientific">Plectus sambesii</name>
    <dbReference type="NCBI Taxonomy" id="2011161"/>
    <lineage>
        <taxon>Eukaryota</taxon>
        <taxon>Metazoa</taxon>
        <taxon>Ecdysozoa</taxon>
        <taxon>Nematoda</taxon>
        <taxon>Chromadorea</taxon>
        <taxon>Plectida</taxon>
        <taxon>Plectina</taxon>
        <taxon>Plectoidea</taxon>
        <taxon>Plectidae</taxon>
        <taxon>Plectus</taxon>
    </lineage>
</organism>
<evidence type="ECO:0000313" key="4">
    <source>
        <dbReference type="WBParaSite" id="PSAMB.scaffold4448size14552.g24326.t1"/>
    </source>
</evidence>
<proteinExistence type="predicted"/>
<dbReference type="PANTHER" id="PTHR47160:SF10">
    <property type="entry name" value="MULE TRANSPOSASE DOMAIN-CONTAINING PROTEIN"/>
    <property type="match status" value="1"/>
</dbReference>
<dbReference type="Pfam" id="PF10551">
    <property type="entry name" value="MULE"/>
    <property type="match status" value="1"/>
</dbReference>
<keyword evidence="1" id="KW-0175">Coiled coil</keyword>
<evidence type="ECO:0000259" key="2">
    <source>
        <dbReference type="Pfam" id="PF10551"/>
    </source>
</evidence>
<dbReference type="PANTHER" id="PTHR47160">
    <property type="entry name" value="PUTATIVE-RELATED"/>
    <property type="match status" value="1"/>
</dbReference>
<dbReference type="InterPro" id="IPR018289">
    <property type="entry name" value="MULE_transposase_dom"/>
</dbReference>
<name>A0A914WPA9_9BILA</name>
<reference evidence="4" key="1">
    <citation type="submission" date="2022-11" db="UniProtKB">
        <authorList>
            <consortium name="WormBaseParasite"/>
        </authorList>
    </citation>
    <scope>IDENTIFICATION</scope>
</reference>
<evidence type="ECO:0000313" key="3">
    <source>
        <dbReference type="Proteomes" id="UP000887566"/>
    </source>
</evidence>
<protein>
    <submittedName>
        <fullName evidence="4">MULE transposase domain-containing protein</fullName>
    </submittedName>
</protein>
<sequence>MEEVLRLIKSSRSGAENTHSGMLGELHGFTFHLDKPSKNGKRLYGICMEKYSSKCKARLTTDLAFMVVKSDLNLHPNHFGSTAKVEALKAQESMKRHVVETMEATSAVIDQMRQVSSIATIAHLPSSSSASRAETFLRYDSKDYRGYREGSRCLFFASERSLELLNSTADIYADGTFEVTPGLFLQFYRIHVRYQGGKHTIPCIYAFMPNRQKQTYIKMLQHLKQLCPNMAPRSIMTDFEQAALGAFQHVWPRAEIKGCFFHLSQNQCKALVREGLQELVAENEDLELQVRMLRAMAFVPIHDLDTVWEELVSVLDERLTPLIEYFDKFYMGQVLAGP</sequence>
<feature type="coiled-coil region" evidence="1">
    <location>
        <begin position="269"/>
        <end position="296"/>
    </location>
</feature>
<accession>A0A914WPA9</accession>
<dbReference type="AlphaFoldDB" id="A0A914WPA9"/>
<evidence type="ECO:0000256" key="1">
    <source>
        <dbReference type="SAM" id="Coils"/>
    </source>
</evidence>
<dbReference type="Gene3D" id="2.20.25.240">
    <property type="match status" value="1"/>
</dbReference>
<feature type="domain" description="MULE transposase" evidence="2">
    <location>
        <begin position="173"/>
        <end position="266"/>
    </location>
</feature>
<keyword evidence="3" id="KW-1185">Reference proteome</keyword>